<keyword evidence="5" id="KW-0539">Nucleus</keyword>
<dbReference type="AlphaFoldDB" id="A0A6N2MBU3"/>
<dbReference type="PANTHER" id="PTHR12839:SF7">
    <property type="entry name" value="REGULATOR OF NONSENSE TRANSCRIPTS 2"/>
    <property type="match status" value="1"/>
</dbReference>
<evidence type="ECO:0000256" key="5">
    <source>
        <dbReference type="ARBA" id="ARBA00023242"/>
    </source>
</evidence>
<organism evidence="6">
    <name type="scientific">Salix viminalis</name>
    <name type="common">Common osier</name>
    <name type="synonym">Basket willow</name>
    <dbReference type="NCBI Taxonomy" id="40686"/>
    <lineage>
        <taxon>Eukaryota</taxon>
        <taxon>Viridiplantae</taxon>
        <taxon>Streptophyta</taxon>
        <taxon>Embryophyta</taxon>
        <taxon>Tracheophyta</taxon>
        <taxon>Spermatophyta</taxon>
        <taxon>Magnoliopsida</taxon>
        <taxon>eudicotyledons</taxon>
        <taxon>Gunneridae</taxon>
        <taxon>Pentapetalae</taxon>
        <taxon>rosids</taxon>
        <taxon>fabids</taxon>
        <taxon>Malpighiales</taxon>
        <taxon>Salicaceae</taxon>
        <taxon>Saliceae</taxon>
        <taxon>Salix</taxon>
    </lineage>
</organism>
<comment type="subcellular location">
    <subcellularLocation>
        <location evidence="2">Chromosome</location>
    </subcellularLocation>
    <subcellularLocation>
        <location evidence="1">Nucleus</location>
    </subcellularLocation>
</comment>
<dbReference type="Gene3D" id="1.25.40.180">
    <property type="match status" value="1"/>
</dbReference>
<evidence type="ECO:0000256" key="1">
    <source>
        <dbReference type="ARBA" id="ARBA00004123"/>
    </source>
</evidence>
<evidence type="ECO:0000256" key="3">
    <source>
        <dbReference type="ARBA" id="ARBA00010691"/>
    </source>
</evidence>
<sequence>MFDSLPWGHLLGGVLQPPSCSWELYCLLWVAVQIGWKLLLFLLWTDLEAVQLCCLSFSSLQLWRVTCMDCMAEALCVLAADLKVVCGRKGSPRGLGLVLAGDSGFLRTLDSSIKRNTAVIKKLKQINEEQREGLMEDLRNVNLSKFVSEAVTSICDAKLRTSDIQVAVQLGKQCQTPESVHASIENQDNLQTSHVGPEKKLSSHNIWSRREVNQKLFFSFKQLGVEKRIEELMLNYRIRIVLRIDQSQILFSLSLKKKGKRGETQLSTSSKITFSPYKQPEEEMIASPDKENQRPLKFLQQTKLAIPAPMNEVKFKQDMVLEECKAEKVPLQSLLVNFSGNSILVPNDATINGISVNCSQIMRKQAGLQFPVGKIARFLKAGKYAERVGAGAPVYLSAVLEYLAAEIQDFSGHWIPALSAILLL</sequence>
<dbReference type="GO" id="GO:0000786">
    <property type="term" value="C:nucleosome"/>
    <property type="evidence" value="ECO:0007669"/>
    <property type="project" value="InterPro"/>
</dbReference>
<evidence type="ECO:0000256" key="4">
    <source>
        <dbReference type="ARBA" id="ARBA00022454"/>
    </source>
</evidence>
<dbReference type="GO" id="GO:0000184">
    <property type="term" value="P:nuclear-transcribed mRNA catabolic process, nonsense-mediated decay"/>
    <property type="evidence" value="ECO:0007669"/>
    <property type="project" value="InterPro"/>
</dbReference>
<dbReference type="GO" id="GO:0003677">
    <property type="term" value="F:DNA binding"/>
    <property type="evidence" value="ECO:0007669"/>
    <property type="project" value="InterPro"/>
</dbReference>
<proteinExistence type="inferred from homology"/>
<dbReference type="InterPro" id="IPR032458">
    <property type="entry name" value="Histone_H2A_CS"/>
</dbReference>
<evidence type="ECO:0000256" key="2">
    <source>
        <dbReference type="ARBA" id="ARBA00004286"/>
    </source>
</evidence>
<keyword evidence="4" id="KW-0158">Chromosome</keyword>
<evidence type="ECO:0008006" key="7">
    <source>
        <dbReference type="Google" id="ProtNLM"/>
    </source>
</evidence>
<evidence type="ECO:0000313" key="6">
    <source>
        <dbReference type="EMBL" id="VFU51052.1"/>
    </source>
</evidence>
<dbReference type="PRINTS" id="PR00620">
    <property type="entry name" value="HISTONEH2A"/>
</dbReference>
<dbReference type="PANTHER" id="PTHR12839">
    <property type="entry name" value="NONSENSE-MEDIATED MRNA DECAY PROTEIN 2 UP-FRAMESHIFT SUPPRESSOR 2"/>
    <property type="match status" value="1"/>
</dbReference>
<dbReference type="PROSITE" id="PS00046">
    <property type="entry name" value="HISTONE_H2A"/>
    <property type="match status" value="1"/>
</dbReference>
<accession>A0A6N2MBU3</accession>
<dbReference type="SUPFAM" id="SSF47113">
    <property type="entry name" value="Histone-fold"/>
    <property type="match status" value="1"/>
</dbReference>
<name>A0A6N2MBU3_SALVM</name>
<reference evidence="6" key="1">
    <citation type="submission" date="2019-03" db="EMBL/GenBank/DDBJ databases">
        <authorList>
            <person name="Mank J."/>
            <person name="Almeida P."/>
        </authorList>
    </citation>
    <scope>NUCLEOTIDE SEQUENCE</scope>
    <source>
        <strain evidence="6">78183</strain>
    </source>
</reference>
<dbReference type="CDD" id="cd00074">
    <property type="entry name" value="HFD_H2A"/>
    <property type="match status" value="1"/>
</dbReference>
<dbReference type="Gene3D" id="1.10.20.10">
    <property type="entry name" value="Histone, subunit A"/>
    <property type="match status" value="1"/>
</dbReference>
<dbReference type="SMART" id="SM00414">
    <property type="entry name" value="H2A"/>
    <property type="match status" value="1"/>
</dbReference>
<dbReference type="GO" id="GO:0005737">
    <property type="term" value="C:cytoplasm"/>
    <property type="evidence" value="ECO:0007669"/>
    <property type="project" value="TreeGrafter"/>
</dbReference>
<dbReference type="GO" id="GO:0030527">
    <property type="term" value="F:structural constituent of chromatin"/>
    <property type="evidence" value="ECO:0007669"/>
    <property type="project" value="InterPro"/>
</dbReference>
<dbReference type="InterPro" id="IPR002119">
    <property type="entry name" value="Histone_H2A"/>
</dbReference>
<dbReference type="InterPro" id="IPR039762">
    <property type="entry name" value="Nmd2/UPF2"/>
</dbReference>
<dbReference type="InterPro" id="IPR009072">
    <property type="entry name" value="Histone-fold"/>
</dbReference>
<dbReference type="GO" id="GO:0046982">
    <property type="term" value="F:protein heterodimerization activity"/>
    <property type="evidence" value="ECO:0007669"/>
    <property type="project" value="InterPro"/>
</dbReference>
<protein>
    <recommendedName>
        <fullName evidence="7">Histone H2A</fullName>
    </recommendedName>
</protein>
<dbReference type="EMBL" id="CAADRP010001747">
    <property type="protein sequence ID" value="VFU51052.1"/>
    <property type="molecule type" value="Genomic_DNA"/>
</dbReference>
<gene>
    <name evidence="6" type="ORF">SVIM_LOCUS342830</name>
</gene>
<comment type="similarity">
    <text evidence="3">Belongs to the histone H2A family.</text>
</comment>
<dbReference type="GO" id="GO:0035145">
    <property type="term" value="C:exon-exon junction complex"/>
    <property type="evidence" value="ECO:0007669"/>
    <property type="project" value="TreeGrafter"/>
</dbReference>